<dbReference type="InterPro" id="IPR053134">
    <property type="entry name" value="RNA-dir_DNA_polymerase"/>
</dbReference>
<dbReference type="InterPro" id="IPR043502">
    <property type="entry name" value="DNA/RNA_pol_sf"/>
</dbReference>
<organism evidence="1 2">
    <name type="scientific">Paspalum notatum var. saurae</name>
    <dbReference type="NCBI Taxonomy" id="547442"/>
    <lineage>
        <taxon>Eukaryota</taxon>
        <taxon>Viridiplantae</taxon>
        <taxon>Streptophyta</taxon>
        <taxon>Embryophyta</taxon>
        <taxon>Tracheophyta</taxon>
        <taxon>Spermatophyta</taxon>
        <taxon>Magnoliopsida</taxon>
        <taxon>Liliopsida</taxon>
        <taxon>Poales</taxon>
        <taxon>Poaceae</taxon>
        <taxon>PACMAD clade</taxon>
        <taxon>Panicoideae</taxon>
        <taxon>Andropogonodae</taxon>
        <taxon>Paspaleae</taxon>
        <taxon>Paspalinae</taxon>
        <taxon>Paspalum</taxon>
    </lineage>
</organism>
<accession>A0AAQ3U4Z0</accession>
<dbReference type="PANTHER" id="PTHR24559:SF452">
    <property type="entry name" value="INTEGRASE CATALYTIC DOMAIN-CONTAINING PROTEIN"/>
    <property type="match status" value="1"/>
</dbReference>
<dbReference type="SUPFAM" id="SSF56672">
    <property type="entry name" value="DNA/RNA polymerases"/>
    <property type="match status" value="1"/>
</dbReference>
<name>A0AAQ3U4Z0_PASNO</name>
<dbReference type="Proteomes" id="UP001341281">
    <property type="component" value="Chromosome 07"/>
</dbReference>
<gene>
    <name evidence="1" type="ORF">U9M48_031944</name>
</gene>
<keyword evidence="2" id="KW-1185">Reference proteome</keyword>
<evidence type="ECO:0000313" key="2">
    <source>
        <dbReference type="Proteomes" id="UP001341281"/>
    </source>
</evidence>
<dbReference type="AlphaFoldDB" id="A0AAQ3U4Z0"/>
<proteinExistence type="predicted"/>
<protein>
    <submittedName>
        <fullName evidence="1">Uncharacterized protein</fullName>
    </submittedName>
</protein>
<reference evidence="1 2" key="1">
    <citation type="submission" date="2024-02" db="EMBL/GenBank/DDBJ databases">
        <title>High-quality chromosome-scale genome assembly of Pensacola bahiagrass (Paspalum notatum Flugge var. saurae).</title>
        <authorList>
            <person name="Vega J.M."/>
            <person name="Podio M."/>
            <person name="Orjuela J."/>
            <person name="Siena L.A."/>
            <person name="Pessino S.C."/>
            <person name="Combes M.C."/>
            <person name="Mariac C."/>
            <person name="Albertini E."/>
            <person name="Pupilli F."/>
            <person name="Ortiz J.P.A."/>
            <person name="Leblanc O."/>
        </authorList>
    </citation>
    <scope>NUCLEOTIDE SEQUENCE [LARGE SCALE GENOMIC DNA]</scope>
    <source>
        <strain evidence="1">R1</strain>
        <tissue evidence="1">Leaf</tissue>
    </source>
</reference>
<dbReference type="Gene3D" id="3.30.70.270">
    <property type="match status" value="1"/>
</dbReference>
<sequence length="84" mass="9620">MNEVLRPFLRRCVLVFFNNILIYNAPWSERLQQTRAMLETLRANQLSVKRSKCGFRSDSTAYLGHERSAHGLAMDSSKEDAVSS</sequence>
<dbReference type="PANTHER" id="PTHR24559">
    <property type="entry name" value="TRANSPOSON TY3-I GAG-POL POLYPROTEIN"/>
    <property type="match status" value="1"/>
</dbReference>
<evidence type="ECO:0000313" key="1">
    <source>
        <dbReference type="EMBL" id="WVZ84979.1"/>
    </source>
</evidence>
<dbReference type="InterPro" id="IPR043128">
    <property type="entry name" value="Rev_trsase/Diguanyl_cyclase"/>
</dbReference>
<dbReference type="EMBL" id="CP144751">
    <property type="protein sequence ID" value="WVZ84979.1"/>
    <property type="molecule type" value="Genomic_DNA"/>
</dbReference>